<accession>A0A022QDN0</accession>
<gene>
    <name evidence="6" type="ORF">MIMGU_mgv1a012811mg</name>
</gene>
<keyword evidence="4" id="KW-0539">Nucleus</keyword>
<dbReference type="Proteomes" id="UP000030748">
    <property type="component" value="Unassembled WGS sequence"/>
</dbReference>
<evidence type="ECO:0000256" key="2">
    <source>
        <dbReference type="ARBA" id="ARBA00022763"/>
    </source>
</evidence>
<keyword evidence="3" id="KW-0234">DNA repair</keyword>
<organism evidence="6 7">
    <name type="scientific">Erythranthe guttata</name>
    <name type="common">Yellow monkey flower</name>
    <name type="synonym">Mimulus guttatus</name>
    <dbReference type="NCBI Taxonomy" id="4155"/>
    <lineage>
        <taxon>Eukaryota</taxon>
        <taxon>Viridiplantae</taxon>
        <taxon>Streptophyta</taxon>
        <taxon>Embryophyta</taxon>
        <taxon>Tracheophyta</taxon>
        <taxon>Spermatophyta</taxon>
        <taxon>Magnoliopsida</taxon>
        <taxon>eudicotyledons</taxon>
        <taxon>Gunneridae</taxon>
        <taxon>Pentapetalae</taxon>
        <taxon>asterids</taxon>
        <taxon>lamiids</taxon>
        <taxon>Lamiales</taxon>
        <taxon>Phrymaceae</taxon>
        <taxon>Erythranthe</taxon>
    </lineage>
</organism>
<evidence type="ECO:0000256" key="1">
    <source>
        <dbReference type="ARBA" id="ARBA00004123"/>
    </source>
</evidence>
<dbReference type="eggNOG" id="KOG1525">
    <property type="taxonomic scope" value="Eukaryota"/>
</dbReference>
<dbReference type="AlphaFoldDB" id="A0A022QDN0"/>
<dbReference type="GO" id="GO:0007064">
    <property type="term" value="P:mitotic sister chromatid cohesion"/>
    <property type="evidence" value="ECO:0007669"/>
    <property type="project" value="InterPro"/>
</dbReference>
<name>A0A022QDN0_ERYGU</name>
<evidence type="ECO:0000256" key="5">
    <source>
        <dbReference type="SAM" id="MobiDB-lite"/>
    </source>
</evidence>
<feature type="compositionally biased region" description="Acidic residues" evidence="5">
    <location>
        <begin position="205"/>
        <end position="214"/>
    </location>
</feature>
<proteinExistence type="predicted"/>
<dbReference type="InterPro" id="IPR039776">
    <property type="entry name" value="Pds5"/>
</dbReference>
<feature type="compositionally biased region" description="Basic residues" evidence="5">
    <location>
        <begin position="219"/>
        <end position="239"/>
    </location>
</feature>
<reference evidence="6 7" key="1">
    <citation type="journal article" date="2013" name="Proc. Natl. Acad. Sci. U.S.A.">
        <title>Fine-scale variation in meiotic recombination in Mimulus inferred from population shotgun sequencing.</title>
        <authorList>
            <person name="Hellsten U."/>
            <person name="Wright K.M."/>
            <person name="Jenkins J."/>
            <person name="Shu S."/>
            <person name="Yuan Y."/>
            <person name="Wessler S.R."/>
            <person name="Schmutz J."/>
            <person name="Willis J.H."/>
            <person name="Rokhsar D.S."/>
        </authorList>
    </citation>
    <scope>NUCLEOTIDE SEQUENCE [LARGE SCALE GENOMIC DNA]</scope>
    <source>
        <strain evidence="7">cv. DUN x IM62</strain>
    </source>
</reference>
<protein>
    <submittedName>
        <fullName evidence="6">Uncharacterized protein</fullName>
    </submittedName>
</protein>
<dbReference type="GO" id="GO:0006281">
    <property type="term" value="P:DNA repair"/>
    <property type="evidence" value="ECO:0007669"/>
    <property type="project" value="UniProtKB-KW"/>
</dbReference>
<dbReference type="PANTHER" id="PTHR12663:SF0">
    <property type="entry name" value="PRECOCIOUS DISSOCIATION OF SISTERS 5, ISOFORM A"/>
    <property type="match status" value="1"/>
</dbReference>
<dbReference type="PANTHER" id="PTHR12663">
    <property type="entry name" value="ANDROGEN INDUCED INHIBITOR OF PROLIFERATION AS3 / PDS5-RELATED"/>
    <property type="match status" value="1"/>
</dbReference>
<dbReference type="KEGG" id="egt:105972303"/>
<evidence type="ECO:0000313" key="7">
    <source>
        <dbReference type="Proteomes" id="UP000030748"/>
    </source>
</evidence>
<comment type="subcellular location">
    <subcellularLocation>
        <location evidence="1">Nucleus</location>
    </subcellularLocation>
</comment>
<dbReference type="CDD" id="cd20404">
    <property type="entry name" value="Tudor_Agenet_AtEML-like"/>
    <property type="match status" value="1"/>
</dbReference>
<dbReference type="OrthoDB" id="894386at2759"/>
<dbReference type="GO" id="GO:0005634">
    <property type="term" value="C:nucleus"/>
    <property type="evidence" value="ECO:0007669"/>
    <property type="project" value="UniProtKB-SubCell"/>
</dbReference>
<evidence type="ECO:0000313" key="6">
    <source>
        <dbReference type="EMBL" id="EYU24600.1"/>
    </source>
</evidence>
<evidence type="ECO:0000256" key="4">
    <source>
        <dbReference type="ARBA" id="ARBA00023242"/>
    </source>
</evidence>
<evidence type="ECO:0000256" key="3">
    <source>
        <dbReference type="ARBA" id="ARBA00023204"/>
    </source>
</evidence>
<keyword evidence="2" id="KW-0227">DNA damage</keyword>
<feature type="region of interest" description="Disordered" evidence="5">
    <location>
        <begin position="151"/>
        <end position="239"/>
    </location>
</feature>
<dbReference type="EMBL" id="KI632119">
    <property type="protein sequence ID" value="EYU24600.1"/>
    <property type="molecule type" value="Genomic_DNA"/>
</dbReference>
<keyword evidence="7" id="KW-1185">Reference proteome</keyword>
<sequence>MDDPANADDTEDDLLVAARNLLSLRSSSSIDDLFARLMTAERILTRVWQDSPMPIKKALVLIMTLVIDSARMDNKMSRGSSVDYGDEMVNIRITVWWPMDDKTFYTTGAVFEEFLRLTKKHKVVYDDDEEEILDLSEERWEFFKERLPQHVQSSHNQEEAATPCAEDPAKNEKKKTKRKASSSRKRLAPSSPKSEGHSPVQVENEPSEEDEEMPEFSFKHGKSRAGKKKSKTMKKKRGP</sequence>
<dbReference type="STRING" id="4155.A0A022QDN0"/>
<feature type="compositionally biased region" description="Basic residues" evidence="5">
    <location>
        <begin position="172"/>
        <end position="187"/>
    </location>
</feature>